<comment type="caution">
    <text evidence="2">The sequence shown here is derived from an EMBL/GenBank/DDBJ whole genome shotgun (WGS) entry which is preliminary data.</text>
</comment>
<keyword evidence="3" id="KW-1185">Reference proteome</keyword>
<dbReference type="EMBL" id="ABLD01000003">
    <property type="protein sequence ID" value="EDT11579.1"/>
    <property type="molecule type" value="Genomic_DNA"/>
</dbReference>
<reference evidence="2 3" key="1">
    <citation type="submission" date="2008-03" db="EMBL/GenBank/DDBJ databases">
        <title>Sequencing of the draft genome and assembly of Burkholderia graminis C4D1M.</title>
        <authorList>
            <consortium name="US DOE Joint Genome Institute (JGI-PGF)"/>
            <person name="Copeland A."/>
            <person name="Lucas S."/>
            <person name="Lapidus A."/>
            <person name="Glavina del Rio T."/>
            <person name="Dalin E."/>
            <person name="Tice H."/>
            <person name="Bruce D."/>
            <person name="Goodwin L."/>
            <person name="Pitluck S."/>
            <person name="Larimer F."/>
            <person name="Land M.L."/>
            <person name="Hauser L."/>
            <person name="Tiedje J."/>
            <person name="Richardson P."/>
        </authorList>
    </citation>
    <scope>NUCLEOTIDE SEQUENCE [LARGE SCALE GENOMIC DNA]</scope>
    <source>
        <strain evidence="3">ATCC 700544 / DSM 17151 / LMG 18924 / NCIMB 13744 / C4D1M</strain>
    </source>
</reference>
<evidence type="ECO:0000256" key="1">
    <source>
        <dbReference type="SAM" id="MobiDB-lite"/>
    </source>
</evidence>
<evidence type="ECO:0000313" key="3">
    <source>
        <dbReference type="Proteomes" id="UP000005045"/>
    </source>
</evidence>
<dbReference type="AlphaFoldDB" id="B1FX09"/>
<sequence length="290" mass="32557">MGIDAQHAEVARHRRLRAERLRLDRAGFPKHFRCLSARDVPVDRQAVIVQHLDLVGVFGGGAEQRVVAPQQRERGPHERALRAFDAARVVRKREVAACVEAPRVGLAGRAPADAQRARAGLGEAPEIVRIGTGQLGEYGVEFVQCGLRRCARRRAACVRLRAQHRQQRALIARPQMRQLLGRLRVKRHRRHGARGQREIFVRNGRRGAVLAEMGAQRAVVIEERRRTGEFAQIVTLERRPEIAQRRAEARPHALGLGRIAGRERRKAHQHIGETRGAQPAGAAQRVRDAH</sequence>
<name>B1FX09_PARG4</name>
<accession>B1FX09</accession>
<evidence type="ECO:0000313" key="2">
    <source>
        <dbReference type="EMBL" id="EDT11579.1"/>
    </source>
</evidence>
<proteinExistence type="predicted"/>
<dbReference type="Proteomes" id="UP000005045">
    <property type="component" value="Unassembled WGS sequence"/>
</dbReference>
<gene>
    <name evidence="2" type="ORF">BgramDRAFT_1185</name>
</gene>
<feature type="region of interest" description="Disordered" evidence="1">
    <location>
        <begin position="261"/>
        <end position="290"/>
    </location>
</feature>
<protein>
    <submittedName>
        <fullName evidence="2">Uncharacterized protein</fullName>
    </submittedName>
</protein>
<organism evidence="2 3">
    <name type="scientific">Paraburkholderia graminis (strain ATCC 700544 / DSM 17151 / LMG 18924 / NCIMB 13744 / C4D1M)</name>
    <dbReference type="NCBI Taxonomy" id="396598"/>
    <lineage>
        <taxon>Bacteria</taxon>
        <taxon>Pseudomonadati</taxon>
        <taxon>Pseudomonadota</taxon>
        <taxon>Betaproteobacteria</taxon>
        <taxon>Burkholderiales</taxon>
        <taxon>Burkholderiaceae</taxon>
        <taxon>Paraburkholderia</taxon>
    </lineage>
</organism>